<dbReference type="EMBL" id="LNJE01000010">
    <property type="protein sequence ID" value="KYC57730.1"/>
    <property type="molecule type" value="Genomic_DNA"/>
</dbReference>
<sequence length="584" mass="67058">MEWHKLTQQQKDYVAEFISNDSICKVGHNIKADLSQLAVLLNIYPQNVYDTMIGHTVLYNGLGTSASLSSVVEIYCGITLEKEVRNNFLNRQKDQDFTEEEIEYCKDDVKYLLKIRQIQEKEIKHYNLEHCNQLEQSLVPVLCDIELRGINFDSKKWLENNEERKKELIPIKEELYELLGMLYILRPEIAEISYVKKGKFSNFLSEFSVNSPLQLNALFEHLIKLPNTNSNTIKSWLQKEKPTSVLKEVIIKFLTALLEYRGLSKSISTYGERFLSYLGKDIRIRTSFKQNFIPTGRLSSGDIKNRKINTKGTITESRANLYVNFQNIPSESSYRNCFLADEGYLFGTCDLSGCELRIIAGLSQDPLLIGAVMNNEDLHSKLATASFRIITGDPNYIVSSSVNKDKRTLHKPVLFGLLYGAAAPNISAILNIPVSTGKLVYEAIRELLKPCFEYLDWYSKKCIKQGFAIVNDVTNRRLWLGDYLKYRNQNLPYPNMDRLIRTLYNVGMQGTNADIMKEILITVSKIPEVIVLGTVHDELKFQIPENKPELATTVKEVMEEIGTKYLKNTVTMKADLHLEKFWTK</sequence>
<dbReference type="InterPro" id="IPR036397">
    <property type="entry name" value="RNaseH_sf"/>
</dbReference>
<dbReference type="PRINTS" id="PR00868">
    <property type="entry name" value="DNAPOLI"/>
</dbReference>
<gene>
    <name evidence="3" type="ORF">APG09_00975</name>
</gene>
<dbReference type="SUPFAM" id="SSF53098">
    <property type="entry name" value="Ribonuclease H-like"/>
    <property type="match status" value="1"/>
</dbReference>
<reference evidence="3" key="1">
    <citation type="journal article" date="2016" name="ISME J.">
        <title>Chasing the elusive Euryarchaeota class WSA2: genomes reveal a uniquely fastidious methyl-reducing methanogen.</title>
        <authorList>
            <person name="Nobu M.K."/>
            <person name="Narihiro T."/>
            <person name="Kuroda K."/>
            <person name="Mei R."/>
            <person name="Liu W.T."/>
        </authorList>
    </citation>
    <scope>NUCLEOTIDE SEQUENCE [LARGE SCALE GENOMIC DNA]</scope>
    <source>
        <strain evidence="3">ADurb1213_Bin02801</strain>
    </source>
</reference>
<dbReference type="Pfam" id="PF01612">
    <property type="entry name" value="DNA_pol_A_exo1"/>
    <property type="match status" value="1"/>
</dbReference>
<keyword evidence="1" id="KW-0235">DNA replication</keyword>
<comment type="caution">
    <text evidence="3">The sequence shown here is derived from an EMBL/GenBank/DDBJ whole genome shotgun (WGS) entry which is preliminary data.</text>
</comment>
<dbReference type="GO" id="GO:0003887">
    <property type="term" value="F:DNA-directed DNA polymerase activity"/>
    <property type="evidence" value="ECO:0007669"/>
    <property type="project" value="InterPro"/>
</dbReference>
<dbReference type="Pfam" id="PF00476">
    <property type="entry name" value="DNA_pol_A"/>
    <property type="match status" value="1"/>
</dbReference>
<dbReference type="PANTHER" id="PTHR10133:SF27">
    <property type="entry name" value="DNA POLYMERASE NU"/>
    <property type="match status" value="1"/>
</dbReference>
<dbReference type="InterPro" id="IPR002298">
    <property type="entry name" value="DNA_polymerase_A"/>
</dbReference>
<dbReference type="GO" id="GO:0006302">
    <property type="term" value="P:double-strand break repair"/>
    <property type="evidence" value="ECO:0007669"/>
    <property type="project" value="TreeGrafter"/>
</dbReference>
<dbReference type="InterPro" id="IPR001098">
    <property type="entry name" value="DNA-dir_DNA_pol_A_palm_dom"/>
</dbReference>
<protein>
    <submittedName>
        <fullName evidence="3">DNA polymerase I</fullName>
    </submittedName>
</protein>
<organism evidence="3">
    <name type="scientific">Candidatus Methanofastidiosum methylothiophilum</name>
    <dbReference type="NCBI Taxonomy" id="1705564"/>
    <lineage>
        <taxon>Archaea</taxon>
        <taxon>Methanobacteriati</taxon>
        <taxon>Methanobacteriota</taxon>
        <taxon>Stenosarchaea group</taxon>
        <taxon>Candidatus Methanofastidiosia</taxon>
        <taxon>Candidatus Methanofastidiosales</taxon>
        <taxon>Candidatus Methanofastidiosaceae</taxon>
        <taxon>Candidatus Methanofastidiosum</taxon>
    </lineage>
</organism>
<dbReference type="GO" id="GO:0006261">
    <property type="term" value="P:DNA-templated DNA replication"/>
    <property type="evidence" value="ECO:0007669"/>
    <property type="project" value="InterPro"/>
</dbReference>
<name>A0A150JKH2_9EURY</name>
<proteinExistence type="predicted"/>
<accession>A0A150JKH2</accession>
<dbReference type="InterPro" id="IPR043502">
    <property type="entry name" value="DNA/RNA_pol_sf"/>
</dbReference>
<feature type="domain" description="DNA-directed DNA polymerase family A palm" evidence="2">
    <location>
        <begin position="331"/>
        <end position="547"/>
    </location>
</feature>
<dbReference type="Gene3D" id="3.30.70.370">
    <property type="match status" value="1"/>
</dbReference>
<dbReference type="InterPro" id="IPR002562">
    <property type="entry name" value="3'-5'_exonuclease_dom"/>
</dbReference>
<dbReference type="PANTHER" id="PTHR10133">
    <property type="entry name" value="DNA POLYMERASE I"/>
    <property type="match status" value="1"/>
</dbReference>
<dbReference type="AlphaFoldDB" id="A0A150JKH2"/>
<evidence type="ECO:0000256" key="1">
    <source>
        <dbReference type="ARBA" id="ARBA00022705"/>
    </source>
</evidence>
<evidence type="ECO:0000259" key="2">
    <source>
        <dbReference type="SMART" id="SM00482"/>
    </source>
</evidence>
<evidence type="ECO:0000313" key="3">
    <source>
        <dbReference type="EMBL" id="KYC57730.1"/>
    </source>
</evidence>
<dbReference type="SUPFAM" id="SSF56672">
    <property type="entry name" value="DNA/RNA polymerases"/>
    <property type="match status" value="1"/>
</dbReference>
<dbReference type="Gene3D" id="3.30.420.10">
    <property type="entry name" value="Ribonuclease H-like superfamily/Ribonuclease H"/>
    <property type="match status" value="1"/>
</dbReference>
<dbReference type="SMART" id="SM00482">
    <property type="entry name" value="POLAc"/>
    <property type="match status" value="1"/>
</dbReference>
<dbReference type="InterPro" id="IPR012337">
    <property type="entry name" value="RNaseH-like_sf"/>
</dbReference>
<dbReference type="Gene3D" id="1.10.150.20">
    <property type="entry name" value="5' to 3' exonuclease, C-terminal subdomain"/>
    <property type="match status" value="1"/>
</dbReference>
<dbReference type="GO" id="GO:0003677">
    <property type="term" value="F:DNA binding"/>
    <property type="evidence" value="ECO:0007669"/>
    <property type="project" value="InterPro"/>
</dbReference>
<dbReference type="Gene3D" id="1.20.1060.10">
    <property type="entry name" value="Taq DNA Polymerase, Chain T, domain 4"/>
    <property type="match status" value="1"/>
</dbReference>
<dbReference type="GO" id="GO:0008408">
    <property type="term" value="F:3'-5' exonuclease activity"/>
    <property type="evidence" value="ECO:0007669"/>
    <property type="project" value="InterPro"/>
</dbReference>